<dbReference type="InterPro" id="IPR018211">
    <property type="entry name" value="ADH_Fe_CS"/>
</dbReference>
<keyword evidence="5" id="KW-1185">Reference proteome</keyword>
<dbReference type="SUPFAM" id="SSF56796">
    <property type="entry name" value="Dehydroquinate synthase-like"/>
    <property type="match status" value="1"/>
</dbReference>
<dbReference type="Pfam" id="PF00465">
    <property type="entry name" value="Fe-ADH"/>
    <property type="match status" value="1"/>
</dbReference>
<dbReference type="GO" id="GO:0008106">
    <property type="term" value="F:alcohol dehydrogenase (NADP+) activity"/>
    <property type="evidence" value="ECO:0007669"/>
    <property type="project" value="TreeGrafter"/>
</dbReference>
<dbReference type="GO" id="GO:0005829">
    <property type="term" value="C:cytosol"/>
    <property type="evidence" value="ECO:0007669"/>
    <property type="project" value="TreeGrafter"/>
</dbReference>
<dbReference type="Gene3D" id="3.40.50.1970">
    <property type="match status" value="1"/>
</dbReference>
<evidence type="ECO:0000256" key="1">
    <source>
        <dbReference type="ARBA" id="ARBA00023002"/>
    </source>
</evidence>
<dbReference type="GO" id="GO:1990362">
    <property type="term" value="F:butanol dehydrogenase (NAD+) activity"/>
    <property type="evidence" value="ECO:0007669"/>
    <property type="project" value="InterPro"/>
</dbReference>
<dbReference type="InterPro" id="IPR044731">
    <property type="entry name" value="BDH-like"/>
</dbReference>
<dbReference type="Pfam" id="PF25137">
    <property type="entry name" value="ADH_Fe_C"/>
    <property type="match status" value="1"/>
</dbReference>
<dbReference type="eggNOG" id="COG1979">
    <property type="taxonomic scope" value="Bacteria"/>
</dbReference>
<evidence type="ECO:0000259" key="3">
    <source>
        <dbReference type="Pfam" id="PF25137"/>
    </source>
</evidence>
<dbReference type="Gene3D" id="1.20.1090.10">
    <property type="entry name" value="Dehydroquinate synthase-like - alpha domain"/>
    <property type="match status" value="1"/>
</dbReference>
<dbReference type="HOGENOM" id="CLU_007207_0_4_0"/>
<sequence length="390" mass="43148">MKNFNYNIPTKVLFGKGKAEKLGSEVNKYTSKVLLVYGMSSIKKSGLYDLIKKQLTDFNIKCFELAGVDPNPRIESVYEGAKICKENNIGLVLAAGGGSVIDCAKAIAVQAKYEGDVWQDLYVDSKLGELRDALPVASILTLAATGSEMNGNSVISKMETNEKLAIGHGKLRPVFSILDPTYTFTVNKFHTAAGVVDIMSHVFEQYFSPDKRGYLQSRLMEGILKTAVHFGPIALKDPKDYEARANLMWSSSLALNGMMSCGKESTDWATHAMEHELSAQYDITHGMGLGILTPYWMDYVLSEENAHRFVDYAKNVWGIEGDSEMSVARKAIDKTREFFTSLGIPKTLTEVGIDHEKFEIMAEKAVKNGPLGTMKALEKEDVLEIYTMAL</sequence>
<evidence type="ECO:0000313" key="5">
    <source>
        <dbReference type="Proteomes" id="UP000006875"/>
    </source>
</evidence>
<name>E3H952_ILYPC</name>
<dbReference type="InterPro" id="IPR056798">
    <property type="entry name" value="ADH_Fe_C"/>
</dbReference>
<dbReference type="Proteomes" id="UP000006875">
    <property type="component" value="Chromosome"/>
</dbReference>
<dbReference type="EMBL" id="CP002281">
    <property type="protein sequence ID" value="ADO82751.1"/>
    <property type="molecule type" value="Genomic_DNA"/>
</dbReference>
<organism evidence="4 5">
    <name type="scientific">Ilyobacter polytropus (strain ATCC 51220 / DSM 2926 / LMG 16218 / CuHBu1)</name>
    <dbReference type="NCBI Taxonomy" id="572544"/>
    <lineage>
        <taxon>Bacteria</taxon>
        <taxon>Fusobacteriati</taxon>
        <taxon>Fusobacteriota</taxon>
        <taxon>Fusobacteriia</taxon>
        <taxon>Fusobacteriales</taxon>
        <taxon>Fusobacteriaceae</taxon>
        <taxon>Ilyobacter</taxon>
    </lineage>
</organism>
<dbReference type="AlphaFoldDB" id="E3H952"/>
<dbReference type="RefSeq" id="WP_013387419.1">
    <property type="nucleotide sequence ID" value="NC_014632.1"/>
</dbReference>
<dbReference type="GO" id="GO:0046872">
    <property type="term" value="F:metal ion binding"/>
    <property type="evidence" value="ECO:0007669"/>
    <property type="project" value="InterPro"/>
</dbReference>
<dbReference type="CDD" id="cd08187">
    <property type="entry name" value="BDH"/>
    <property type="match status" value="1"/>
</dbReference>
<dbReference type="PANTHER" id="PTHR43633:SF1">
    <property type="entry name" value="ALCOHOL DEHYDROGENASE YQHD"/>
    <property type="match status" value="1"/>
</dbReference>
<evidence type="ECO:0000313" key="4">
    <source>
        <dbReference type="EMBL" id="ADO82751.1"/>
    </source>
</evidence>
<evidence type="ECO:0000259" key="2">
    <source>
        <dbReference type="Pfam" id="PF00465"/>
    </source>
</evidence>
<protein>
    <submittedName>
        <fullName evidence="4">Iron-containing alcohol dehydrogenase</fullName>
    </submittedName>
</protein>
<proteinExistence type="predicted"/>
<dbReference type="KEGG" id="ipo:Ilyop_0969"/>
<keyword evidence="1" id="KW-0560">Oxidoreductase</keyword>
<feature type="domain" description="Alcohol dehydrogenase iron-type/glycerol dehydrogenase GldA" evidence="2">
    <location>
        <begin position="9"/>
        <end position="180"/>
    </location>
</feature>
<dbReference type="PROSITE" id="PS00060">
    <property type="entry name" value="ADH_IRON_2"/>
    <property type="match status" value="1"/>
</dbReference>
<accession>E3H952</accession>
<dbReference type="GO" id="GO:1990002">
    <property type="term" value="F:methylglyoxal reductase (NADPH) (acetol producing) activity"/>
    <property type="evidence" value="ECO:0007669"/>
    <property type="project" value="TreeGrafter"/>
</dbReference>
<dbReference type="InterPro" id="IPR001670">
    <property type="entry name" value="ADH_Fe/GldA"/>
</dbReference>
<dbReference type="OrthoDB" id="9801156at2"/>
<dbReference type="FunFam" id="3.40.50.1970:FF:000003">
    <property type="entry name" value="Alcohol dehydrogenase, iron-containing"/>
    <property type="match status" value="1"/>
</dbReference>
<feature type="domain" description="Fe-containing alcohol dehydrogenase-like C-terminal" evidence="3">
    <location>
        <begin position="191"/>
        <end position="389"/>
    </location>
</feature>
<dbReference type="PANTHER" id="PTHR43633">
    <property type="entry name" value="ALCOHOL DEHYDROGENASE YQHD"/>
    <property type="match status" value="1"/>
</dbReference>
<gene>
    <name evidence="4" type="ordered locus">Ilyop_0969</name>
</gene>
<dbReference type="STRING" id="572544.Ilyop_0969"/>
<reference evidence="4 5" key="1">
    <citation type="journal article" date="2010" name="Stand. Genomic Sci.">
        <title>Complete genome sequence of Ilyobacter polytropus type strain (CuHbu1).</title>
        <authorList>
            <person name="Sikorski J."/>
            <person name="Chertkov O."/>
            <person name="Lapidus A."/>
            <person name="Nolan M."/>
            <person name="Lucas S."/>
            <person name="Del Rio T.G."/>
            <person name="Tice H."/>
            <person name="Cheng J.F."/>
            <person name="Tapia R."/>
            <person name="Han C."/>
            <person name="Goodwin L."/>
            <person name="Pitluck S."/>
            <person name="Liolios K."/>
            <person name="Ivanova N."/>
            <person name="Mavromatis K."/>
            <person name="Mikhailova N."/>
            <person name="Pati A."/>
            <person name="Chen A."/>
            <person name="Palaniappan K."/>
            <person name="Land M."/>
            <person name="Hauser L."/>
            <person name="Chang Y.J."/>
            <person name="Jeffries C.D."/>
            <person name="Brambilla E."/>
            <person name="Yasawong M."/>
            <person name="Rohde M."/>
            <person name="Pukall R."/>
            <person name="Spring S."/>
            <person name="Goker M."/>
            <person name="Woyke T."/>
            <person name="Bristow J."/>
            <person name="Eisen J.A."/>
            <person name="Markowitz V."/>
            <person name="Hugenholtz P."/>
            <person name="Kyrpides N.C."/>
            <person name="Klenk H.P."/>
        </authorList>
    </citation>
    <scope>NUCLEOTIDE SEQUENCE [LARGE SCALE GENOMIC DNA]</scope>
    <source>
        <strain evidence="5">ATCC 51220 / DSM 2926 / LMG 16218 / CuHBu1</strain>
    </source>
</reference>